<evidence type="ECO:0000256" key="2">
    <source>
        <dbReference type="ARBA" id="ARBA00003213"/>
    </source>
</evidence>
<gene>
    <name evidence="10 14" type="primary">miaA</name>
    <name evidence="14" type="ORF">H9943_02060</name>
</gene>
<dbReference type="SUPFAM" id="SSF52540">
    <property type="entry name" value="P-loop containing nucleoside triphosphate hydrolases"/>
    <property type="match status" value="2"/>
</dbReference>
<keyword evidence="4 10" id="KW-0808">Transferase</keyword>
<comment type="caution">
    <text evidence="10">Lacks conserved residue(s) required for the propagation of feature annotation.</text>
</comment>
<keyword evidence="5 10" id="KW-0819">tRNA processing</keyword>
<comment type="cofactor">
    <cofactor evidence="1 10">
        <name>Mg(2+)</name>
        <dbReference type="ChEBI" id="CHEBI:18420"/>
    </cofactor>
</comment>
<feature type="binding site" evidence="10">
    <location>
        <begin position="12"/>
        <end position="19"/>
    </location>
    <ligand>
        <name>ATP</name>
        <dbReference type="ChEBI" id="CHEBI:30616"/>
    </ligand>
</feature>
<dbReference type="HAMAP" id="MF_00185">
    <property type="entry name" value="IPP_trans"/>
    <property type="match status" value="1"/>
</dbReference>
<evidence type="ECO:0000313" key="15">
    <source>
        <dbReference type="Proteomes" id="UP000824209"/>
    </source>
</evidence>
<name>A0A9D2M240_9FIRM</name>
<keyword evidence="6 10" id="KW-0547">Nucleotide-binding</keyword>
<accession>A0A9D2M240</accession>
<dbReference type="Gene3D" id="3.40.50.300">
    <property type="entry name" value="P-loop containing nucleotide triphosphate hydrolases"/>
    <property type="match status" value="1"/>
</dbReference>
<dbReference type="GO" id="GO:0052381">
    <property type="term" value="F:tRNA dimethylallyltransferase activity"/>
    <property type="evidence" value="ECO:0007669"/>
    <property type="project" value="UniProtKB-UniRule"/>
</dbReference>
<evidence type="ECO:0000256" key="8">
    <source>
        <dbReference type="ARBA" id="ARBA00022842"/>
    </source>
</evidence>
<dbReference type="GO" id="GO:0006400">
    <property type="term" value="P:tRNA modification"/>
    <property type="evidence" value="ECO:0007669"/>
    <property type="project" value="TreeGrafter"/>
</dbReference>
<evidence type="ECO:0000313" key="14">
    <source>
        <dbReference type="EMBL" id="HJB39164.1"/>
    </source>
</evidence>
<feature type="site" description="Interaction with substrate tRNA" evidence="10">
    <location>
        <position position="103"/>
    </location>
</feature>
<dbReference type="Proteomes" id="UP000824209">
    <property type="component" value="Unassembled WGS sequence"/>
</dbReference>
<dbReference type="PANTHER" id="PTHR11088:SF60">
    <property type="entry name" value="TRNA DIMETHYLALLYLTRANSFERASE"/>
    <property type="match status" value="1"/>
</dbReference>
<evidence type="ECO:0000256" key="5">
    <source>
        <dbReference type="ARBA" id="ARBA00022694"/>
    </source>
</evidence>
<organism evidence="14 15">
    <name type="scientific">Candidatus Ruthenibacterium avium</name>
    <dbReference type="NCBI Taxonomy" id="2838751"/>
    <lineage>
        <taxon>Bacteria</taxon>
        <taxon>Bacillati</taxon>
        <taxon>Bacillota</taxon>
        <taxon>Clostridia</taxon>
        <taxon>Eubacteriales</taxon>
        <taxon>Oscillospiraceae</taxon>
        <taxon>Ruthenibacterium</taxon>
    </lineage>
</organism>
<dbReference type="GO" id="GO:0005524">
    <property type="term" value="F:ATP binding"/>
    <property type="evidence" value="ECO:0007669"/>
    <property type="project" value="UniProtKB-UniRule"/>
</dbReference>
<reference evidence="14" key="2">
    <citation type="submission" date="2021-04" db="EMBL/GenBank/DDBJ databases">
        <authorList>
            <person name="Gilroy R."/>
        </authorList>
    </citation>
    <scope>NUCLEOTIDE SEQUENCE</scope>
    <source>
        <strain evidence="14">ChiBcec8-14828</strain>
    </source>
</reference>
<evidence type="ECO:0000256" key="9">
    <source>
        <dbReference type="ARBA" id="ARBA00049563"/>
    </source>
</evidence>
<dbReference type="InterPro" id="IPR039657">
    <property type="entry name" value="Dimethylallyltransferase"/>
</dbReference>
<dbReference type="EMBL" id="DWYA01000023">
    <property type="protein sequence ID" value="HJB39164.1"/>
    <property type="molecule type" value="Genomic_DNA"/>
</dbReference>
<evidence type="ECO:0000256" key="10">
    <source>
        <dbReference type="HAMAP-Rule" id="MF_00185"/>
    </source>
</evidence>
<comment type="similarity">
    <text evidence="3 10 13">Belongs to the IPP transferase family.</text>
</comment>
<dbReference type="EC" id="2.5.1.75" evidence="10"/>
<sequence>MADKVKVLMLCGPTASGKTALAVMLAKALDGEVISADSMQIYKGLTVGTAAPTEAEMQGVPHHLIGVIPPQQRFSVADWTAAAAEKIADIHRRGKTPIIAGGTGLYLSSLMNGVRFEEEKTDPALREALARQLEQEGAEVMYQRLCEVDAAYAKTLHPNNAGRVLRALEVYLQSGQTMTQRLAQSLPPEKPYNTCLYALNYETRAELYENIERRVDAMMQQGILDEARLVYEHRDSWHTAVQAIGYKEFFPFLEGVQPLEACVDELKKATRHYAKRQLTWFRRMDGICWERAADPAAAERIADAFLQKTGSDQRAD</sequence>
<dbReference type="InterPro" id="IPR018022">
    <property type="entry name" value="IPT"/>
</dbReference>
<dbReference type="InterPro" id="IPR027417">
    <property type="entry name" value="P-loop_NTPase"/>
</dbReference>
<evidence type="ECO:0000256" key="6">
    <source>
        <dbReference type="ARBA" id="ARBA00022741"/>
    </source>
</evidence>
<comment type="function">
    <text evidence="2 10 12">Catalyzes the transfer of a dimethylallyl group onto the adenine at position 37 in tRNAs that read codons beginning with uridine, leading to the formation of N6-(dimethylallyl)adenosine (i(6)A).</text>
</comment>
<dbReference type="PANTHER" id="PTHR11088">
    <property type="entry name" value="TRNA DIMETHYLALLYLTRANSFERASE"/>
    <property type="match status" value="1"/>
</dbReference>
<feature type="binding site" evidence="10">
    <location>
        <begin position="14"/>
        <end position="19"/>
    </location>
    <ligand>
        <name>substrate</name>
    </ligand>
</feature>
<comment type="caution">
    <text evidence="14">The sequence shown here is derived from an EMBL/GenBank/DDBJ whole genome shotgun (WGS) entry which is preliminary data.</text>
</comment>
<evidence type="ECO:0000256" key="1">
    <source>
        <dbReference type="ARBA" id="ARBA00001946"/>
    </source>
</evidence>
<protein>
    <recommendedName>
        <fullName evidence="10">tRNA dimethylallyltransferase</fullName>
        <ecNumber evidence="10">2.5.1.75</ecNumber>
    </recommendedName>
    <alternativeName>
        <fullName evidence="10">Dimethylallyl diphosphate:tRNA dimethylallyltransferase</fullName>
        <shortName evidence="10">DMAPP:tRNA dimethylallyltransferase</shortName>
        <shortName evidence="10">DMATase</shortName>
    </alternativeName>
    <alternativeName>
        <fullName evidence="10">Isopentenyl-diphosphate:tRNA isopentenyltransferase</fullName>
        <shortName evidence="10">IPP transferase</shortName>
        <shortName evidence="10">IPPT</shortName>
        <shortName evidence="10">IPTase</shortName>
    </alternativeName>
</protein>
<dbReference type="Pfam" id="PF01715">
    <property type="entry name" value="IPPT"/>
    <property type="match status" value="1"/>
</dbReference>
<feature type="region of interest" description="Interaction with substrate tRNA" evidence="10">
    <location>
        <begin position="37"/>
        <end position="40"/>
    </location>
</feature>
<dbReference type="Gene3D" id="1.10.20.140">
    <property type="match status" value="1"/>
</dbReference>
<evidence type="ECO:0000256" key="13">
    <source>
        <dbReference type="RuleBase" id="RU003785"/>
    </source>
</evidence>
<evidence type="ECO:0000256" key="7">
    <source>
        <dbReference type="ARBA" id="ARBA00022840"/>
    </source>
</evidence>
<evidence type="ECO:0000256" key="3">
    <source>
        <dbReference type="ARBA" id="ARBA00005842"/>
    </source>
</evidence>
<proteinExistence type="inferred from homology"/>
<dbReference type="NCBIfam" id="TIGR00174">
    <property type="entry name" value="miaA"/>
    <property type="match status" value="1"/>
</dbReference>
<reference evidence="14" key="1">
    <citation type="journal article" date="2021" name="PeerJ">
        <title>Extensive microbial diversity within the chicken gut microbiome revealed by metagenomics and culture.</title>
        <authorList>
            <person name="Gilroy R."/>
            <person name="Ravi A."/>
            <person name="Getino M."/>
            <person name="Pursley I."/>
            <person name="Horton D.L."/>
            <person name="Alikhan N.F."/>
            <person name="Baker D."/>
            <person name="Gharbi K."/>
            <person name="Hall N."/>
            <person name="Watson M."/>
            <person name="Adriaenssens E.M."/>
            <person name="Foster-Nyarko E."/>
            <person name="Jarju S."/>
            <person name="Secka A."/>
            <person name="Antonio M."/>
            <person name="Oren A."/>
            <person name="Chaudhuri R.R."/>
            <person name="La Ragione R."/>
            <person name="Hildebrand F."/>
            <person name="Pallen M.J."/>
        </authorList>
    </citation>
    <scope>NUCLEOTIDE SEQUENCE</scope>
    <source>
        <strain evidence="14">ChiBcec8-14828</strain>
    </source>
</reference>
<evidence type="ECO:0000256" key="4">
    <source>
        <dbReference type="ARBA" id="ARBA00022679"/>
    </source>
</evidence>
<keyword evidence="8 10" id="KW-0460">Magnesium</keyword>
<evidence type="ECO:0000256" key="11">
    <source>
        <dbReference type="RuleBase" id="RU003783"/>
    </source>
</evidence>
<keyword evidence="7 10" id="KW-0067">ATP-binding</keyword>
<evidence type="ECO:0000256" key="12">
    <source>
        <dbReference type="RuleBase" id="RU003784"/>
    </source>
</evidence>
<feature type="site" description="Interaction with substrate tRNA" evidence="10">
    <location>
        <position position="126"/>
    </location>
</feature>
<comment type="catalytic activity">
    <reaction evidence="9 10 11">
        <text>adenosine(37) in tRNA + dimethylallyl diphosphate = N(6)-dimethylallyladenosine(37) in tRNA + diphosphate</text>
        <dbReference type="Rhea" id="RHEA:26482"/>
        <dbReference type="Rhea" id="RHEA-COMP:10162"/>
        <dbReference type="Rhea" id="RHEA-COMP:10375"/>
        <dbReference type="ChEBI" id="CHEBI:33019"/>
        <dbReference type="ChEBI" id="CHEBI:57623"/>
        <dbReference type="ChEBI" id="CHEBI:74411"/>
        <dbReference type="ChEBI" id="CHEBI:74415"/>
        <dbReference type="EC" id="2.5.1.75"/>
    </reaction>
</comment>
<comment type="subunit">
    <text evidence="10">Monomer.</text>
</comment>
<dbReference type="AlphaFoldDB" id="A0A9D2M240"/>